<dbReference type="InterPro" id="IPR032710">
    <property type="entry name" value="NTF2-like_dom_sf"/>
</dbReference>
<dbReference type="Gene3D" id="3.10.450.50">
    <property type="match status" value="1"/>
</dbReference>
<dbReference type="SUPFAM" id="SSF54427">
    <property type="entry name" value="NTF2-like"/>
    <property type="match status" value="1"/>
</dbReference>
<evidence type="ECO:0000313" key="2">
    <source>
        <dbReference type="EMBL" id="GHE42526.1"/>
    </source>
</evidence>
<dbReference type="Proteomes" id="UP000620550">
    <property type="component" value="Unassembled WGS sequence"/>
</dbReference>
<feature type="domain" description="DUF4440" evidence="1">
    <location>
        <begin position="25"/>
        <end position="130"/>
    </location>
</feature>
<organism evidence="2 3">
    <name type="scientific">Sphingobacterium griseoflavum</name>
    <dbReference type="NCBI Taxonomy" id="1474952"/>
    <lineage>
        <taxon>Bacteria</taxon>
        <taxon>Pseudomonadati</taxon>
        <taxon>Bacteroidota</taxon>
        <taxon>Sphingobacteriia</taxon>
        <taxon>Sphingobacteriales</taxon>
        <taxon>Sphingobacteriaceae</taxon>
        <taxon>Sphingobacterium</taxon>
    </lineage>
</organism>
<proteinExistence type="predicted"/>
<keyword evidence="3" id="KW-1185">Reference proteome</keyword>
<evidence type="ECO:0000259" key="1">
    <source>
        <dbReference type="Pfam" id="PF14534"/>
    </source>
</evidence>
<reference evidence="3" key="1">
    <citation type="journal article" date="2019" name="Int. J. Syst. Evol. Microbiol.">
        <title>The Global Catalogue of Microorganisms (GCM) 10K type strain sequencing project: providing services to taxonomists for standard genome sequencing and annotation.</title>
        <authorList>
            <consortium name="The Broad Institute Genomics Platform"/>
            <consortium name="The Broad Institute Genome Sequencing Center for Infectious Disease"/>
            <person name="Wu L."/>
            <person name="Ma J."/>
        </authorList>
    </citation>
    <scope>NUCLEOTIDE SEQUENCE [LARGE SCALE GENOMIC DNA]</scope>
    <source>
        <strain evidence="3">CGMCC 1.12966</strain>
    </source>
</reference>
<accession>A0ABQ3HZA0</accession>
<protein>
    <recommendedName>
        <fullName evidence="1">DUF4440 domain-containing protein</fullName>
    </recommendedName>
</protein>
<gene>
    <name evidence="2" type="ORF">GCM10017764_27460</name>
</gene>
<sequence>MLAFVLQSGFNTISAQTHAIQRVEKSIDKLVQAMLKPNQALLMELTADSLTYGHSNGKIERKKEFMETLLSGASDFKEIELTDQTIQVVGSTAIVRHVLHAKTDDPGKGSSLIKLGIVLTWIETKGGWQLLARQAYKLP</sequence>
<dbReference type="Pfam" id="PF14534">
    <property type="entry name" value="DUF4440"/>
    <property type="match status" value="1"/>
</dbReference>
<name>A0ABQ3HZA0_9SPHI</name>
<comment type="caution">
    <text evidence="2">The sequence shown here is derived from an EMBL/GenBank/DDBJ whole genome shotgun (WGS) entry which is preliminary data.</text>
</comment>
<evidence type="ECO:0000313" key="3">
    <source>
        <dbReference type="Proteomes" id="UP000620550"/>
    </source>
</evidence>
<dbReference type="InterPro" id="IPR027843">
    <property type="entry name" value="DUF4440"/>
</dbReference>
<dbReference type="EMBL" id="BNAF01000010">
    <property type="protein sequence ID" value="GHE42526.1"/>
    <property type="molecule type" value="Genomic_DNA"/>
</dbReference>